<evidence type="ECO:0000256" key="4">
    <source>
        <dbReference type="ARBA" id="ARBA00022553"/>
    </source>
</evidence>
<dbReference type="Pfam" id="PF00512">
    <property type="entry name" value="HisKA"/>
    <property type="match status" value="1"/>
</dbReference>
<keyword evidence="4" id="KW-0597">Phosphoprotein</keyword>
<dbReference type="InterPro" id="IPR003594">
    <property type="entry name" value="HATPase_dom"/>
</dbReference>
<evidence type="ECO:0000256" key="9">
    <source>
        <dbReference type="ARBA" id="ARBA00023012"/>
    </source>
</evidence>
<dbReference type="SUPFAM" id="SSF55874">
    <property type="entry name" value="ATPase domain of HSP90 chaperone/DNA topoisomerase II/histidine kinase"/>
    <property type="match status" value="1"/>
</dbReference>
<dbReference type="PANTHER" id="PTHR45436:SF5">
    <property type="entry name" value="SENSOR HISTIDINE KINASE TRCS"/>
    <property type="match status" value="1"/>
</dbReference>
<dbReference type="Gene3D" id="3.30.565.10">
    <property type="entry name" value="Histidine kinase-like ATPase, C-terminal domain"/>
    <property type="match status" value="1"/>
</dbReference>
<evidence type="ECO:0000256" key="10">
    <source>
        <dbReference type="ARBA" id="ARBA00023136"/>
    </source>
</evidence>
<dbReference type="Proteomes" id="UP001597475">
    <property type="component" value="Unassembled WGS sequence"/>
</dbReference>
<evidence type="ECO:0000313" key="15">
    <source>
        <dbReference type="EMBL" id="MFD2610667.1"/>
    </source>
</evidence>
<feature type="domain" description="HAMP" evidence="14">
    <location>
        <begin position="212"/>
        <end position="266"/>
    </location>
</feature>
<organism evidence="15 16">
    <name type="scientific">Deinococcus taklimakanensis</name>
    <dbReference type="NCBI Taxonomy" id="536443"/>
    <lineage>
        <taxon>Bacteria</taxon>
        <taxon>Thermotogati</taxon>
        <taxon>Deinococcota</taxon>
        <taxon>Deinococci</taxon>
        <taxon>Deinococcales</taxon>
        <taxon>Deinococcaceae</taxon>
        <taxon>Deinococcus</taxon>
    </lineage>
</organism>
<comment type="subcellular location">
    <subcellularLocation>
        <location evidence="2">Membrane</location>
    </subcellularLocation>
</comment>
<dbReference type="InterPro" id="IPR003660">
    <property type="entry name" value="HAMP_dom"/>
</dbReference>
<evidence type="ECO:0000256" key="6">
    <source>
        <dbReference type="ARBA" id="ARBA00022692"/>
    </source>
</evidence>
<dbReference type="InterPro" id="IPR036890">
    <property type="entry name" value="HATPase_C_sf"/>
</dbReference>
<keyword evidence="8 12" id="KW-1133">Transmembrane helix</keyword>
<dbReference type="PANTHER" id="PTHR45436">
    <property type="entry name" value="SENSOR HISTIDINE KINASE YKOH"/>
    <property type="match status" value="1"/>
</dbReference>
<dbReference type="GO" id="GO:0016301">
    <property type="term" value="F:kinase activity"/>
    <property type="evidence" value="ECO:0007669"/>
    <property type="project" value="UniProtKB-KW"/>
</dbReference>
<dbReference type="InterPro" id="IPR003661">
    <property type="entry name" value="HisK_dim/P_dom"/>
</dbReference>
<dbReference type="PRINTS" id="PR00344">
    <property type="entry name" value="BCTRLSENSOR"/>
</dbReference>
<dbReference type="RefSeq" id="WP_386846994.1">
    <property type="nucleotide sequence ID" value="NZ_JBHUMK010000073.1"/>
</dbReference>
<dbReference type="Pfam" id="PF02518">
    <property type="entry name" value="HATPase_c"/>
    <property type="match status" value="1"/>
</dbReference>
<gene>
    <name evidence="15" type="ORF">ACFSR9_14685</name>
</gene>
<dbReference type="Gene3D" id="1.10.287.130">
    <property type="match status" value="1"/>
</dbReference>
<dbReference type="EC" id="2.7.13.3" evidence="3"/>
<evidence type="ECO:0000259" key="14">
    <source>
        <dbReference type="PROSITE" id="PS50885"/>
    </source>
</evidence>
<feature type="domain" description="Histidine kinase" evidence="13">
    <location>
        <begin position="274"/>
        <end position="482"/>
    </location>
</feature>
<evidence type="ECO:0000256" key="12">
    <source>
        <dbReference type="SAM" id="Phobius"/>
    </source>
</evidence>
<dbReference type="CDD" id="cd00075">
    <property type="entry name" value="HATPase"/>
    <property type="match status" value="1"/>
</dbReference>
<dbReference type="CDD" id="cd00082">
    <property type="entry name" value="HisKA"/>
    <property type="match status" value="1"/>
</dbReference>
<accession>A0ABW5P5T7</accession>
<dbReference type="PROSITE" id="PS50885">
    <property type="entry name" value="HAMP"/>
    <property type="match status" value="1"/>
</dbReference>
<dbReference type="EMBL" id="JBHUMK010000073">
    <property type="protein sequence ID" value="MFD2610667.1"/>
    <property type="molecule type" value="Genomic_DNA"/>
</dbReference>
<evidence type="ECO:0000256" key="8">
    <source>
        <dbReference type="ARBA" id="ARBA00022989"/>
    </source>
</evidence>
<name>A0ABW5P5T7_9DEIO</name>
<evidence type="ECO:0000256" key="1">
    <source>
        <dbReference type="ARBA" id="ARBA00000085"/>
    </source>
</evidence>
<evidence type="ECO:0000256" key="11">
    <source>
        <dbReference type="SAM" id="MobiDB-lite"/>
    </source>
</evidence>
<keyword evidence="6 12" id="KW-0812">Transmembrane</keyword>
<evidence type="ECO:0000256" key="5">
    <source>
        <dbReference type="ARBA" id="ARBA00022679"/>
    </source>
</evidence>
<dbReference type="InterPro" id="IPR004358">
    <property type="entry name" value="Sig_transdc_His_kin-like_C"/>
</dbReference>
<keyword evidence="9" id="KW-0902">Two-component regulatory system</keyword>
<feature type="transmembrane region" description="Helical" evidence="12">
    <location>
        <begin position="192"/>
        <end position="211"/>
    </location>
</feature>
<dbReference type="SUPFAM" id="SSF47384">
    <property type="entry name" value="Homodimeric domain of signal transducing histidine kinase"/>
    <property type="match status" value="1"/>
</dbReference>
<dbReference type="SMART" id="SM00388">
    <property type="entry name" value="HisKA"/>
    <property type="match status" value="1"/>
</dbReference>
<comment type="catalytic activity">
    <reaction evidence="1">
        <text>ATP + protein L-histidine = ADP + protein N-phospho-L-histidine.</text>
        <dbReference type="EC" id="2.7.13.3"/>
    </reaction>
</comment>
<feature type="region of interest" description="Disordered" evidence="11">
    <location>
        <begin position="109"/>
        <end position="153"/>
    </location>
</feature>
<dbReference type="InterPro" id="IPR050428">
    <property type="entry name" value="TCS_sensor_his_kinase"/>
</dbReference>
<dbReference type="SMART" id="SM00387">
    <property type="entry name" value="HATPase_c"/>
    <property type="match status" value="1"/>
</dbReference>
<dbReference type="InterPro" id="IPR036097">
    <property type="entry name" value="HisK_dim/P_sf"/>
</dbReference>
<keyword evidence="10 12" id="KW-0472">Membrane</keyword>
<sequence length="494" mass="51542">MRLTLRARLALWAALATGLAVLLVAAGLYFAVNGFMRGAQAERLQTGASGIQTRLEAALRAQGDDFSQVLGYIVTPTLLENVANADPETRRSVELRVLRAQGNGWVQVSTPNFPPDAPLPGAAVERRGGGGRGGRDQGGQGEQGRGMAGPDLTPSGSHLLLLRPLMGGQALLQVAADARMLGDAQRAFTRALTWWLPLALLLSLVGGWVVAGRLLRPVRNLEAAARGIGEGSDLRCPLPGAGTGDELARLALTLQGSYARLADARDREQAFLRAAAHDLRSPLAALTARVEGSLSRDRDAERYRADLREIGTDLTRLSTLANHLLLLAKDPSALGRAPVPLRDLAADAVDRARELSELADVDLVAPQPVTVPGDRVLLGQAIWNLTMNAVRHAPGATVTVTVQSAGAQARVTVQDDGPGVDAATLSRLGEAFYRPSESRAGDGHGLGLALARRAAELHGGTLTLASAPGRGFTAILSLPAGAQLAGAQALPSAS</sequence>
<dbReference type="InterPro" id="IPR005467">
    <property type="entry name" value="His_kinase_dom"/>
</dbReference>
<comment type="caution">
    <text evidence="15">The sequence shown here is derived from an EMBL/GenBank/DDBJ whole genome shotgun (WGS) entry which is preliminary data.</text>
</comment>
<keyword evidence="7 15" id="KW-0418">Kinase</keyword>
<protein>
    <recommendedName>
        <fullName evidence="3">histidine kinase</fullName>
        <ecNumber evidence="3">2.7.13.3</ecNumber>
    </recommendedName>
</protein>
<evidence type="ECO:0000256" key="3">
    <source>
        <dbReference type="ARBA" id="ARBA00012438"/>
    </source>
</evidence>
<evidence type="ECO:0000256" key="2">
    <source>
        <dbReference type="ARBA" id="ARBA00004370"/>
    </source>
</evidence>
<dbReference type="PROSITE" id="PS50109">
    <property type="entry name" value="HIS_KIN"/>
    <property type="match status" value="1"/>
</dbReference>
<keyword evidence="5" id="KW-0808">Transferase</keyword>
<evidence type="ECO:0000259" key="13">
    <source>
        <dbReference type="PROSITE" id="PS50109"/>
    </source>
</evidence>
<dbReference type="Gene3D" id="6.10.340.10">
    <property type="match status" value="1"/>
</dbReference>
<feature type="compositionally biased region" description="Gly residues" evidence="11">
    <location>
        <begin position="130"/>
        <end position="147"/>
    </location>
</feature>
<evidence type="ECO:0000313" key="16">
    <source>
        <dbReference type="Proteomes" id="UP001597475"/>
    </source>
</evidence>
<reference evidence="16" key="1">
    <citation type="journal article" date="2019" name="Int. J. Syst. Evol. Microbiol.">
        <title>The Global Catalogue of Microorganisms (GCM) 10K type strain sequencing project: providing services to taxonomists for standard genome sequencing and annotation.</title>
        <authorList>
            <consortium name="The Broad Institute Genomics Platform"/>
            <consortium name="The Broad Institute Genome Sequencing Center for Infectious Disease"/>
            <person name="Wu L."/>
            <person name="Ma J."/>
        </authorList>
    </citation>
    <scope>NUCLEOTIDE SEQUENCE [LARGE SCALE GENOMIC DNA]</scope>
    <source>
        <strain evidence="16">KCTC 33842</strain>
    </source>
</reference>
<dbReference type="Pfam" id="PF00672">
    <property type="entry name" value="HAMP"/>
    <property type="match status" value="1"/>
</dbReference>
<keyword evidence="16" id="KW-1185">Reference proteome</keyword>
<proteinExistence type="predicted"/>
<evidence type="ECO:0000256" key="7">
    <source>
        <dbReference type="ARBA" id="ARBA00022777"/>
    </source>
</evidence>